<keyword evidence="1" id="KW-1133">Transmembrane helix</keyword>
<organism evidence="2 3">
    <name type="scientific">Klebsormidium nitens</name>
    <name type="common">Green alga</name>
    <name type="synonym">Ulothrix nitens</name>
    <dbReference type="NCBI Taxonomy" id="105231"/>
    <lineage>
        <taxon>Eukaryota</taxon>
        <taxon>Viridiplantae</taxon>
        <taxon>Streptophyta</taxon>
        <taxon>Klebsormidiophyceae</taxon>
        <taxon>Klebsormidiales</taxon>
        <taxon>Klebsormidiaceae</taxon>
        <taxon>Klebsormidium</taxon>
    </lineage>
</organism>
<sequence>MTGISWSYNSLATLLDLINGGSSVALPSLFEAYYSTRSKEPHHHRATRSGNQISLVLWMARSQAHLVCLTTLVILASFLACAQALGPCKPQAVLTLIETLSASRTPRHTSYPNHLNTSSSLVQLGDYIAYNNDIFDITNITDPGPDGNRTLVAYGAGHCTVVQAPVPANETNFALFCHETFVFFAGQYEKSTLAFQLIDGFTALPQPPDAILGGSGYFSGATGQITYVTSPYANVSVNGEVYFSVSLC</sequence>
<reference evidence="2 3" key="1">
    <citation type="journal article" date="2014" name="Nat. Commun.">
        <title>Klebsormidium flaccidum genome reveals primary factors for plant terrestrial adaptation.</title>
        <authorList>
            <person name="Hori K."/>
            <person name="Maruyama F."/>
            <person name="Fujisawa T."/>
            <person name="Togashi T."/>
            <person name="Yamamoto N."/>
            <person name="Seo M."/>
            <person name="Sato S."/>
            <person name="Yamada T."/>
            <person name="Mori H."/>
            <person name="Tajima N."/>
            <person name="Moriyama T."/>
            <person name="Ikeuchi M."/>
            <person name="Watanabe M."/>
            <person name="Wada H."/>
            <person name="Kobayashi K."/>
            <person name="Saito M."/>
            <person name="Masuda T."/>
            <person name="Sasaki-Sekimoto Y."/>
            <person name="Mashiguchi K."/>
            <person name="Awai K."/>
            <person name="Shimojima M."/>
            <person name="Masuda S."/>
            <person name="Iwai M."/>
            <person name="Nobusawa T."/>
            <person name="Narise T."/>
            <person name="Kondo S."/>
            <person name="Saito H."/>
            <person name="Sato R."/>
            <person name="Murakawa M."/>
            <person name="Ihara Y."/>
            <person name="Oshima-Yamada Y."/>
            <person name="Ohtaka K."/>
            <person name="Satoh M."/>
            <person name="Sonobe K."/>
            <person name="Ishii M."/>
            <person name="Ohtani R."/>
            <person name="Kanamori-Sato M."/>
            <person name="Honoki R."/>
            <person name="Miyazaki D."/>
            <person name="Mochizuki H."/>
            <person name="Umetsu J."/>
            <person name="Higashi K."/>
            <person name="Shibata D."/>
            <person name="Kamiya Y."/>
            <person name="Sato N."/>
            <person name="Nakamura Y."/>
            <person name="Tabata S."/>
            <person name="Ida S."/>
            <person name="Kurokawa K."/>
            <person name="Ohta H."/>
        </authorList>
    </citation>
    <scope>NUCLEOTIDE SEQUENCE [LARGE SCALE GENOMIC DNA]</scope>
    <source>
        <strain evidence="2 3">NIES-2285</strain>
    </source>
</reference>
<proteinExistence type="predicted"/>
<keyword evidence="3" id="KW-1185">Reference proteome</keyword>
<dbReference type="AlphaFoldDB" id="A0A1Y1HSQ9"/>
<evidence type="ECO:0000256" key="1">
    <source>
        <dbReference type="SAM" id="Phobius"/>
    </source>
</evidence>
<dbReference type="Proteomes" id="UP000054558">
    <property type="component" value="Unassembled WGS sequence"/>
</dbReference>
<feature type="transmembrane region" description="Helical" evidence="1">
    <location>
        <begin position="66"/>
        <end position="86"/>
    </location>
</feature>
<gene>
    <name evidence="2" type="ORF">KFL_000200110</name>
</gene>
<accession>A0A1Y1HSQ9</accession>
<keyword evidence="1" id="KW-0812">Transmembrane</keyword>
<protein>
    <recommendedName>
        <fullName evidence="4">Dirigent protein</fullName>
    </recommendedName>
</protein>
<evidence type="ECO:0000313" key="3">
    <source>
        <dbReference type="Proteomes" id="UP000054558"/>
    </source>
</evidence>
<evidence type="ECO:0008006" key="4">
    <source>
        <dbReference type="Google" id="ProtNLM"/>
    </source>
</evidence>
<dbReference type="InterPro" id="IPR034871">
    <property type="entry name" value="Allene_oxi_cyc_sf"/>
</dbReference>
<dbReference type="InterPro" id="IPR044859">
    <property type="entry name" value="Allene_oxi_cyc_Dirigent"/>
</dbReference>
<dbReference type="Gene3D" id="2.40.480.10">
    <property type="entry name" value="Allene oxide cyclase-like"/>
    <property type="match status" value="1"/>
</dbReference>
<dbReference type="EMBL" id="DF236969">
    <property type="protein sequence ID" value="GAQ78858.1"/>
    <property type="molecule type" value="Genomic_DNA"/>
</dbReference>
<evidence type="ECO:0000313" key="2">
    <source>
        <dbReference type="EMBL" id="GAQ78858.1"/>
    </source>
</evidence>
<dbReference type="GO" id="GO:0046423">
    <property type="term" value="F:allene-oxide cyclase activity"/>
    <property type="evidence" value="ECO:0007669"/>
    <property type="project" value="InterPro"/>
</dbReference>
<keyword evidence="1" id="KW-0472">Membrane</keyword>
<name>A0A1Y1HSQ9_KLENI</name>
<dbReference type="SUPFAM" id="SSF141493">
    <property type="entry name" value="Allene oxide cyclase-like"/>
    <property type="match status" value="1"/>
</dbReference>
<dbReference type="GO" id="GO:0009695">
    <property type="term" value="P:jasmonic acid biosynthetic process"/>
    <property type="evidence" value="ECO:0007669"/>
    <property type="project" value="InterPro"/>
</dbReference>